<dbReference type="PANTHER" id="PTHR41521:SF4">
    <property type="entry name" value="BLR0684 PROTEIN"/>
    <property type="match status" value="1"/>
</dbReference>
<dbReference type="STRING" id="1219011.GCA_001895045_01903"/>
<dbReference type="KEGG" id="rcr:NCTC10994_01494"/>
<organism evidence="2 3">
    <name type="scientific">Rhodococcus coprophilus</name>
    <dbReference type="NCBI Taxonomy" id="38310"/>
    <lineage>
        <taxon>Bacteria</taxon>
        <taxon>Bacillati</taxon>
        <taxon>Actinomycetota</taxon>
        <taxon>Actinomycetes</taxon>
        <taxon>Mycobacteriales</taxon>
        <taxon>Nocardiaceae</taxon>
        <taxon>Rhodococcus</taxon>
    </lineage>
</organism>
<evidence type="ECO:0000259" key="1">
    <source>
        <dbReference type="Pfam" id="PF07045"/>
    </source>
</evidence>
<evidence type="ECO:0000313" key="2">
    <source>
        <dbReference type="EMBL" id="SQI30339.1"/>
    </source>
</evidence>
<reference evidence="2 3" key="1">
    <citation type="submission" date="2018-06" db="EMBL/GenBank/DDBJ databases">
        <authorList>
            <consortium name="Pathogen Informatics"/>
            <person name="Doyle S."/>
        </authorList>
    </citation>
    <scope>NUCLEOTIDE SEQUENCE [LARGE SCALE GENOMIC DNA]</scope>
    <source>
        <strain evidence="2 3">NCTC10994</strain>
    </source>
</reference>
<dbReference type="AlphaFoldDB" id="A0A2X4TVJ9"/>
<sequence length="116" mass="12928">MTAYAVAHLHSVEFGDAIAEYLTKIDDTLRAYGGRFLVHGTDPQVLEGEWPGHLVLIEFPDLEEARAWYDSPAYRAILPLRTENSDGSAILVEGTPPGYRALDYLHKVTGRVKSEQ</sequence>
<dbReference type="InterPro" id="IPR011008">
    <property type="entry name" value="Dimeric_a/b-barrel"/>
</dbReference>
<dbReference type="InterPro" id="IPR010753">
    <property type="entry name" value="DUF1330"/>
</dbReference>
<feature type="domain" description="DUF1330" evidence="1">
    <location>
        <begin position="2"/>
        <end position="94"/>
    </location>
</feature>
<dbReference type="RefSeq" id="WP_072699873.1">
    <property type="nucleotide sequence ID" value="NZ_JAFBBL010000001.1"/>
</dbReference>
<dbReference type="Gene3D" id="3.30.70.100">
    <property type="match status" value="1"/>
</dbReference>
<protein>
    <submittedName>
        <fullName evidence="2">Uncharacterized conserved protein</fullName>
    </submittedName>
</protein>
<dbReference type="SUPFAM" id="SSF54909">
    <property type="entry name" value="Dimeric alpha+beta barrel"/>
    <property type="match status" value="1"/>
</dbReference>
<name>A0A2X4TVJ9_9NOCA</name>
<dbReference type="Proteomes" id="UP000249091">
    <property type="component" value="Chromosome 1"/>
</dbReference>
<keyword evidence="3" id="KW-1185">Reference proteome</keyword>
<dbReference type="Pfam" id="PF07045">
    <property type="entry name" value="DUF1330"/>
    <property type="match status" value="1"/>
</dbReference>
<dbReference type="EMBL" id="LS483468">
    <property type="protein sequence ID" value="SQI30339.1"/>
    <property type="molecule type" value="Genomic_DNA"/>
</dbReference>
<gene>
    <name evidence="2" type="ORF">NCTC10994_01494</name>
</gene>
<accession>A0A2X4TVJ9</accession>
<evidence type="ECO:0000313" key="3">
    <source>
        <dbReference type="Proteomes" id="UP000249091"/>
    </source>
</evidence>
<proteinExistence type="predicted"/>
<dbReference type="PANTHER" id="PTHR41521">
    <property type="match status" value="1"/>
</dbReference>